<dbReference type="Pfam" id="PF04279">
    <property type="entry name" value="IspA"/>
    <property type="match status" value="1"/>
</dbReference>
<name>A0ABT5YJ48_9PROT</name>
<sequence>MSGEDVRRAPPWLQPVCDYVPLGLFLAAYLLSDILTATAVLVVATLAATALSLAVARKLPVLALIAAAVVSVFGVLTLVFQDDLFIKIKPTVMQVLFAAALWISLWLQRPVLRLILGKAFPLRHSAWAGLTHRFAIFFLVMAAANEVVWRTQSTDFWVAFDTIGQMVITFAFVLSQVPFLMRHRLEQPEE</sequence>
<keyword evidence="3 5" id="KW-1133">Transmembrane helix</keyword>
<protein>
    <recommendedName>
        <fullName evidence="5">Inner membrane-spanning protein YciB</fullName>
    </recommendedName>
</protein>
<evidence type="ECO:0000256" key="4">
    <source>
        <dbReference type="ARBA" id="ARBA00023136"/>
    </source>
</evidence>
<evidence type="ECO:0000256" key="5">
    <source>
        <dbReference type="HAMAP-Rule" id="MF_00189"/>
    </source>
</evidence>
<keyword evidence="5" id="KW-0997">Cell inner membrane</keyword>
<keyword evidence="2 5" id="KW-0812">Transmembrane</keyword>
<feature type="transmembrane region" description="Helical" evidence="5">
    <location>
        <begin position="156"/>
        <end position="174"/>
    </location>
</feature>
<dbReference type="EMBL" id="JARHUD010000002">
    <property type="protein sequence ID" value="MDF2094967.1"/>
    <property type="molecule type" value="Genomic_DNA"/>
</dbReference>
<dbReference type="HAMAP" id="MF_00189">
    <property type="entry name" value="YciB"/>
    <property type="match status" value="1"/>
</dbReference>
<comment type="caution">
    <text evidence="6">The sequence shown here is derived from an EMBL/GenBank/DDBJ whole genome shotgun (WGS) entry which is preliminary data.</text>
</comment>
<evidence type="ECO:0000313" key="7">
    <source>
        <dbReference type="Proteomes" id="UP001215503"/>
    </source>
</evidence>
<dbReference type="RefSeq" id="WP_275819945.1">
    <property type="nucleotide sequence ID" value="NZ_JARHUD010000002.1"/>
</dbReference>
<evidence type="ECO:0000256" key="3">
    <source>
        <dbReference type="ARBA" id="ARBA00022989"/>
    </source>
</evidence>
<feature type="transmembrane region" description="Helical" evidence="5">
    <location>
        <begin position="124"/>
        <end position="144"/>
    </location>
</feature>
<dbReference type="InterPro" id="IPR006008">
    <property type="entry name" value="YciB"/>
</dbReference>
<dbReference type="PANTHER" id="PTHR36917:SF1">
    <property type="entry name" value="INNER MEMBRANE-SPANNING PROTEIN YCIB"/>
    <property type="match status" value="1"/>
</dbReference>
<feature type="transmembrane region" description="Helical" evidence="5">
    <location>
        <begin position="20"/>
        <end position="47"/>
    </location>
</feature>
<evidence type="ECO:0000256" key="2">
    <source>
        <dbReference type="ARBA" id="ARBA00022692"/>
    </source>
</evidence>
<proteinExistence type="inferred from homology"/>
<evidence type="ECO:0000256" key="1">
    <source>
        <dbReference type="ARBA" id="ARBA00022475"/>
    </source>
</evidence>
<dbReference type="Proteomes" id="UP001215503">
    <property type="component" value="Unassembled WGS sequence"/>
</dbReference>
<reference evidence="6 7" key="1">
    <citation type="submission" date="2023-03" db="EMBL/GenBank/DDBJ databases">
        <title>Fodinicurvata sp. CAU 1616 isolated from sea sendiment.</title>
        <authorList>
            <person name="Kim W."/>
        </authorList>
    </citation>
    <scope>NUCLEOTIDE SEQUENCE [LARGE SCALE GENOMIC DNA]</scope>
    <source>
        <strain evidence="6 7">CAU 1616</strain>
    </source>
</reference>
<comment type="subcellular location">
    <subcellularLocation>
        <location evidence="5">Cell inner membrane</location>
        <topology evidence="5">Multi-pass membrane protein</topology>
    </subcellularLocation>
</comment>
<organism evidence="6 7">
    <name type="scientific">Aquibaculum arenosum</name>
    <dbReference type="NCBI Taxonomy" id="3032591"/>
    <lineage>
        <taxon>Bacteria</taxon>
        <taxon>Pseudomonadati</taxon>
        <taxon>Pseudomonadota</taxon>
        <taxon>Alphaproteobacteria</taxon>
        <taxon>Rhodospirillales</taxon>
        <taxon>Rhodovibrionaceae</taxon>
        <taxon>Aquibaculum</taxon>
    </lineage>
</organism>
<keyword evidence="7" id="KW-1185">Reference proteome</keyword>
<feature type="transmembrane region" description="Helical" evidence="5">
    <location>
        <begin position="92"/>
        <end position="112"/>
    </location>
</feature>
<evidence type="ECO:0000313" key="6">
    <source>
        <dbReference type="EMBL" id="MDF2094967.1"/>
    </source>
</evidence>
<accession>A0ABT5YJ48</accession>
<dbReference type="PANTHER" id="PTHR36917">
    <property type="entry name" value="INTRACELLULAR SEPTATION PROTEIN A-RELATED"/>
    <property type="match status" value="1"/>
</dbReference>
<keyword evidence="1 5" id="KW-1003">Cell membrane</keyword>
<gene>
    <name evidence="5" type="primary">yciB</name>
    <name evidence="6" type="ORF">P2G67_03145</name>
</gene>
<keyword evidence="4 5" id="KW-0472">Membrane</keyword>
<comment type="function">
    <text evidence="5">Plays a role in cell envelope biogenesis, maintenance of cell envelope integrity and membrane homeostasis.</text>
</comment>
<feature type="transmembrane region" description="Helical" evidence="5">
    <location>
        <begin position="59"/>
        <end position="80"/>
    </location>
</feature>
<comment type="similarity">
    <text evidence="5">Belongs to the YciB family.</text>
</comment>